<keyword evidence="4 7" id="KW-1133">Transmembrane helix</keyword>
<dbReference type="Gene3D" id="3.10.580.10">
    <property type="entry name" value="CBS-domain"/>
    <property type="match status" value="1"/>
</dbReference>
<feature type="chain" id="PRO_5025459801" evidence="10">
    <location>
        <begin position="32"/>
        <end position="914"/>
    </location>
</feature>
<organism evidence="13 14">
    <name type="scientific">Microthyrium microscopicum</name>
    <dbReference type="NCBI Taxonomy" id="703497"/>
    <lineage>
        <taxon>Eukaryota</taxon>
        <taxon>Fungi</taxon>
        <taxon>Dikarya</taxon>
        <taxon>Ascomycota</taxon>
        <taxon>Pezizomycotina</taxon>
        <taxon>Dothideomycetes</taxon>
        <taxon>Dothideomycetes incertae sedis</taxon>
        <taxon>Microthyriales</taxon>
        <taxon>Microthyriaceae</taxon>
        <taxon>Microthyrium</taxon>
    </lineage>
</organism>
<evidence type="ECO:0000313" key="14">
    <source>
        <dbReference type="Proteomes" id="UP000799302"/>
    </source>
</evidence>
<dbReference type="GO" id="GO:0010960">
    <property type="term" value="P:magnesium ion homeostasis"/>
    <property type="evidence" value="ECO:0007669"/>
    <property type="project" value="InterPro"/>
</dbReference>
<gene>
    <name evidence="13" type="ORF">BT63DRAFT_423856</name>
</gene>
<feature type="transmembrane region" description="Helical" evidence="9">
    <location>
        <begin position="140"/>
        <end position="159"/>
    </location>
</feature>
<dbReference type="InterPro" id="IPR000644">
    <property type="entry name" value="CBS_dom"/>
</dbReference>
<evidence type="ECO:0000256" key="9">
    <source>
        <dbReference type="SAM" id="Phobius"/>
    </source>
</evidence>
<feature type="compositionally biased region" description="Low complexity" evidence="8">
    <location>
        <begin position="778"/>
        <end position="797"/>
    </location>
</feature>
<feature type="compositionally biased region" description="Basic residues" evidence="8">
    <location>
        <begin position="895"/>
        <end position="914"/>
    </location>
</feature>
<feature type="compositionally biased region" description="Polar residues" evidence="8">
    <location>
        <begin position="640"/>
        <end position="658"/>
    </location>
</feature>
<evidence type="ECO:0000256" key="10">
    <source>
        <dbReference type="SAM" id="SignalP"/>
    </source>
</evidence>
<feature type="domain" description="CBS" evidence="11">
    <location>
        <begin position="255"/>
        <end position="317"/>
    </location>
</feature>
<dbReference type="PROSITE" id="PS51371">
    <property type="entry name" value="CBS"/>
    <property type="match status" value="1"/>
</dbReference>
<feature type="compositionally biased region" description="Polar residues" evidence="8">
    <location>
        <begin position="728"/>
        <end position="754"/>
    </location>
</feature>
<evidence type="ECO:0000256" key="2">
    <source>
        <dbReference type="ARBA" id="ARBA00022692"/>
    </source>
</evidence>
<dbReference type="GO" id="GO:0030026">
    <property type="term" value="P:intracellular manganese ion homeostasis"/>
    <property type="evidence" value="ECO:0007669"/>
    <property type="project" value="TreeGrafter"/>
</dbReference>
<feature type="compositionally biased region" description="Polar residues" evidence="8">
    <location>
        <begin position="823"/>
        <end position="838"/>
    </location>
</feature>
<keyword evidence="3" id="KW-0677">Repeat</keyword>
<feature type="transmembrane region" description="Helical" evidence="9">
    <location>
        <begin position="54"/>
        <end position="78"/>
    </location>
</feature>
<proteinExistence type="predicted"/>
<evidence type="ECO:0000256" key="7">
    <source>
        <dbReference type="PROSITE-ProRule" id="PRU01193"/>
    </source>
</evidence>
<keyword evidence="14" id="KW-1185">Reference proteome</keyword>
<name>A0A6A6UFK6_9PEZI</name>
<feature type="region of interest" description="Disordered" evidence="8">
    <location>
        <begin position="571"/>
        <end position="914"/>
    </location>
</feature>
<dbReference type="InterPro" id="IPR045095">
    <property type="entry name" value="ACDP"/>
</dbReference>
<dbReference type="EMBL" id="MU004234">
    <property type="protein sequence ID" value="KAF2669878.1"/>
    <property type="molecule type" value="Genomic_DNA"/>
</dbReference>
<feature type="non-terminal residue" evidence="13">
    <location>
        <position position="914"/>
    </location>
</feature>
<dbReference type="Pfam" id="PF01595">
    <property type="entry name" value="CNNM"/>
    <property type="match status" value="1"/>
</dbReference>
<feature type="compositionally biased region" description="Low complexity" evidence="8">
    <location>
        <begin position="706"/>
        <end position="724"/>
    </location>
</feature>
<keyword evidence="2 7" id="KW-0812">Transmembrane</keyword>
<keyword evidence="6" id="KW-0129">CBS domain</keyword>
<evidence type="ECO:0000256" key="5">
    <source>
        <dbReference type="ARBA" id="ARBA00023136"/>
    </source>
</evidence>
<dbReference type="InterPro" id="IPR046342">
    <property type="entry name" value="CBS_dom_sf"/>
</dbReference>
<evidence type="ECO:0000259" key="12">
    <source>
        <dbReference type="PROSITE" id="PS51846"/>
    </source>
</evidence>
<dbReference type="FunFam" id="3.10.580.10:FF:000006">
    <property type="entry name" value="DUF21 and CBS domain protein"/>
    <property type="match status" value="1"/>
</dbReference>
<dbReference type="AlphaFoldDB" id="A0A6A6UFK6"/>
<evidence type="ECO:0000256" key="4">
    <source>
        <dbReference type="ARBA" id="ARBA00022989"/>
    </source>
</evidence>
<keyword evidence="5 7" id="KW-0472">Membrane</keyword>
<dbReference type="GO" id="GO:0016020">
    <property type="term" value="C:membrane"/>
    <property type="evidence" value="ECO:0007669"/>
    <property type="project" value="UniProtKB-SubCell"/>
</dbReference>
<accession>A0A6A6UFK6</accession>
<dbReference type="GO" id="GO:0005737">
    <property type="term" value="C:cytoplasm"/>
    <property type="evidence" value="ECO:0007669"/>
    <property type="project" value="TreeGrafter"/>
</dbReference>
<dbReference type="PANTHER" id="PTHR12064:SF97">
    <property type="entry name" value="METAL TRANSPORTER CNNM-5"/>
    <property type="match status" value="1"/>
</dbReference>
<dbReference type="SUPFAM" id="SSF54631">
    <property type="entry name" value="CBS-domain pair"/>
    <property type="match status" value="1"/>
</dbReference>
<feature type="signal peptide" evidence="10">
    <location>
        <begin position="1"/>
        <end position="31"/>
    </location>
</feature>
<dbReference type="InterPro" id="IPR002550">
    <property type="entry name" value="CNNM"/>
</dbReference>
<feature type="compositionally biased region" description="Basic and acidic residues" evidence="8">
    <location>
        <begin position="603"/>
        <end position="612"/>
    </location>
</feature>
<keyword evidence="10" id="KW-0732">Signal</keyword>
<evidence type="ECO:0000256" key="3">
    <source>
        <dbReference type="ARBA" id="ARBA00022737"/>
    </source>
</evidence>
<evidence type="ECO:0000256" key="6">
    <source>
        <dbReference type="PROSITE-ProRule" id="PRU00703"/>
    </source>
</evidence>
<evidence type="ECO:0000259" key="11">
    <source>
        <dbReference type="PROSITE" id="PS51371"/>
    </source>
</evidence>
<protein>
    <submittedName>
        <fullName evidence="13">DUF21-domain-containing protein</fullName>
    </submittedName>
</protein>
<feature type="compositionally biased region" description="Polar residues" evidence="8">
    <location>
        <begin position="683"/>
        <end position="695"/>
    </location>
</feature>
<feature type="transmembrane region" description="Helical" evidence="9">
    <location>
        <begin position="171"/>
        <end position="191"/>
    </location>
</feature>
<feature type="compositionally biased region" description="Low complexity" evidence="8">
    <location>
        <begin position="659"/>
        <end position="672"/>
    </location>
</feature>
<dbReference type="OrthoDB" id="5353557at2759"/>
<dbReference type="CDD" id="cd04590">
    <property type="entry name" value="CBS_pair_CorC_HlyC_assoc"/>
    <property type="match status" value="1"/>
</dbReference>
<sequence length="914" mass="98349">MSPTTQRARLPASAATLLSIFKLCLVSAVAALPQNYHEKFTTFKHGTDEDAAPAWVYLASAAILVLLGGAFAGLTIALMGQDETYLQVIASSGVGSERVHAQKVLNLLKRGKHWVLVSLLLSNVITNETLPIMLDRSLGGGWQAVLGSTVLIVIFGEIAPQSICVRYGLPIGAFMAPFTLCLMILLAPIAWPTAKLLDYLLGEDHGTTYKKAGLKTLVTLHRTLGTSPNDRLNKDEVTIISAVLDLKEKPIGSIMTPMEDVFTLSADTVLHEEMMNTILSEGYSRIPIYAVDDPGNFIGMLLVKMLITYDPSECLKVQDFQLATLPETRSETSCLDIINFFQEGKSHMILVSENPGESFGALGVVTLEDVIEELIGEEIVDESDVFVDVHKAIRRIHPVPYYRIPKGHVPEYHDDDASDGDALVKVVTGAQMERKLSAVSDTGRTPMAKFMKRRNSGGTEAFPVPSKADDLRAHLKHLGPSNAASRPKTTRIETVKIKPGLLPKSPLLIPSPLRTHSALGTDAVMPLPKRHGTSTSDTIVRAASAQSPLDAGENTGLLTAGFPARDGAHAVSYGTLSSDPPSKSKFVPEEPTRLLPEQSASEVRGKSPEVKPLDTVPEHSISAEPAQEQSISDKHHAPEQSVSDEPATQQSSSAGPTPQDSTSHGTHDTTTQQAALDEPAPQKSATQEPAKNETASRGPKPKEAAQDSTAQESTTQETSVEVPVAQDSAATDQQVAQETTFSKSPAQKPTSQEPMLTPRTLVESHPSPSSEGRKGSKTHSPLPSPALSSTLTNTTNSMPAKLIISPDSEDRSTDDEDVRPDENSSGNTMKSDASTGSQHRIARSGSIQERGIDLGGLRKVVLDVHPQDDHSGGEEMSESRALLSPDGKENEDKPKKKKVRRGKRPIKKKKNKNP</sequence>
<comment type="subcellular location">
    <subcellularLocation>
        <location evidence="1">Membrane</location>
        <topology evidence="1">Multi-pass membrane protein</topology>
    </subcellularLocation>
</comment>
<evidence type="ECO:0000256" key="8">
    <source>
        <dbReference type="SAM" id="MobiDB-lite"/>
    </source>
</evidence>
<feature type="compositionally biased region" description="Basic and acidic residues" evidence="8">
    <location>
        <begin position="860"/>
        <end position="873"/>
    </location>
</feature>
<dbReference type="Proteomes" id="UP000799302">
    <property type="component" value="Unassembled WGS sequence"/>
</dbReference>
<evidence type="ECO:0000313" key="13">
    <source>
        <dbReference type="EMBL" id="KAF2669878.1"/>
    </source>
</evidence>
<dbReference type="PROSITE" id="PS51846">
    <property type="entry name" value="CNNM"/>
    <property type="match status" value="1"/>
</dbReference>
<reference evidence="13" key="1">
    <citation type="journal article" date="2020" name="Stud. Mycol.">
        <title>101 Dothideomycetes genomes: a test case for predicting lifestyles and emergence of pathogens.</title>
        <authorList>
            <person name="Haridas S."/>
            <person name="Albert R."/>
            <person name="Binder M."/>
            <person name="Bloem J."/>
            <person name="Labutti K."/>
            <person name="Salamov A."/>
            <person name="Andreopoulos B."/>
            <person name="Baker S."/>
            <person name="Barry K."/>
            <person name="Bills G."/>
            <person name="Bluhm B."/>
            <person name="Cannon C."/>
            <person name="Castanera R."/>
            <person name="Culley D."/>
            <person name="Daum C."/>
            <person name="Ezra D."/>
            <person name="Gonzalez J."/>
            <person name="Henrissat B."/>
            <person name="Kuo A."/>
            <person name="Liang C."/>
            <person name="Lipzen A."/>
            <person name="Lutzoni F."/>
            <person name="Magnuson J."/>
            <person name="Mondo S."/>
            <person name="Nolan M."/>
            <person name="Ohm R."/>
            <person name="Pangilinan J."/>
            <person name="Park H.-J."/>
            <person name="Ramirez L."/>
            <person name="Alfaro M."/>
            <person name="Sun H."/>
            <person name="Tritt A."/>
            <person name="Yoshinaga Y."/>
            <person name="Zwiers L.-H."/>
            <person name="Turgeon B."/>
            <person name="Goodwin S."/>
            <person name="Spatafora J."/>
            <person name="Crous P."/>
            <person name="Grigoriev I."/>
        </authorList>
    </citation>
    <scope>NUCLEOTIDE SEQUENCE</scope>
    <source>
        <strain evidence="13">CBS 115976</strain>
    </source>
</reference>
<feature type="domain" description="CNNM transmembrane" evidence="12">
    <location>
        <begin position="50"/>
        <end position="236"/>
    </location>
</feature>
<dbReference type="PANTHER" id="PTHR12064">
    <property type="entry name" value="METAL TRANSPORTER CNNM"/>
    <property type="match status" value="1"/>
</dbReference>
<dbReference type="InterPro" id="IPR044751">
    <property type="entry name" value="Ion_transp-like_CBS"/>
</dbReference>
<evidence type="ECO:0000256" key="1">
    <source>
        <dbReference type="ARBA" id="ARBA00004141"/>
    </source>
</evidence>